<evidence type="ECO:0000313" key="2">
    <source>
        <dbReference type="EMBL" id="GMN61047.1"/>
    </source>
</evidence>
<comment type="caution">
    <text evidence="2">The sequence shown here is derived from an EMBL/GenBank/DDBJ whole genome shotgun (WGS) entry which is preliminary data.</text>
</comment>
<keyword evidence="1" id="KW-0732">Signal</keyword>
<sequence length="164" mass="17886">MVQLCLLCMLQAHPCGLRALGYAVSPLERWGRGLPWVEPDSAREPDNLSRAWGACIDYLVRRCGCPEDPVGREHVARSEWSQASHMDNWRASGPDNKSGSWGLVRLDQVAVLGWSSTKRQLPAVMFVITALLGEISRMSVACGCACVACVIAVISLRLLCCVCA</sequence>
<evidence type="ECO:0000313" key="3">
    <source>
        <dbReference type="Proteomes" id="UP001187192"/>
    </source>
</evidence>
<proteinExistence type="predicted"/>
<evidence type="ECO:0000256" key="1">
    <source>
        <dbReference type="SAM" id="SignalP"/>
    </source>
</evidence>
<keyword evidence="3" id="KW-1185">Reference proteome</keyword>
<feature type="signal peptide" evidence="1">
    <location>
        <begin position="1"/>
        <end position="19"/>
    </location>
</feature>
<dbReference type="EMBL" id="BTGU01000105">
    <property type="protein sequence ID" value="GMN61047.1"/>
    <property type="molecule type" value="Genomic_DNA"/>
</dbReference>
<dbReference type="AlphaFoldDB" id="A0AA88DSL8"/>
<feature type="chain" id="PRO_5041643936" evidence="1">
    <location>
        <begin position="20"/>
        <end position="164"/>
    </location>
</feature>
<protein>
    <submittedName>
        <fullName evidence="2">Uncharacterized protein</fullName>
    </submittedName>
</protein>
<dbReference type="Proteomes" id="UP001187192">
    <property type="component" value="Unassembled WGS sequence"/>
</dbReference>
<gene>
    <name evidence="2" type="ORF">TIFTF001_030131</name>
</gene>
<name>A0AA88DSL8_FICCA</name>
<accession>A0AA88DSL8</accession>
<organism evidence="2 3">
    <name type="scientific">Ficus carica</name>
    <name type="common">Common fig</name>
    <dbReference type="NCBI Taxonomy" id="3494"/>
    <lineage>
        <taxon>Eukaryota</taxon>
        <taxon>Viridiplantae</taxon>
        <taxon>Streptophyta</taxon>
        <taxon>Embryophyta</taxon>
        <taxon>Tracheophyta</taxon>
        <taxon>Spermatophyta</taxon>
        <taxon>Magnoliopsida</taxon>
        <taxon>eudicotyledons</taxon>
        <taxon>Gunneridae</taxon>
        <taxon>Pentapetalae</taxon>
        <taxon>rosids</taxon>
        <taxon>fabids</taxon>
        <taxon>Rosales</taxon>
        <taxon>Moraceae</taxon>
        <taxon>Ficeae</taxon>
        <taxon>Ficus</taxon>
    </lineage>
</organism>
<reference evidence="2" key="1">
    <citation type="submission" date="2023-07" db="EMBL/GenBank/DDBJ databases">
        <title>draft genome sequence of fig (Ficus carica).</title>
        <authorList>
            <person name="Takahashi T."/>
            <person name="Nishimura K."/>
        </authorList>
    </citation>
    <scope>NUCLEOTIDE SEQUENCE</scope>
</reference>